<dbReference type="GO" id="GO:0005886">
    <property type="term" value="C:plasma membrane"/>
    <property type="evidence" value="ECO:0007669"/>
    <property type="project" value="UniProtKB-SubCell"/>
</dbReference>
<dbReference type="PANTHER" id="PTHR31052:SF19">
    <property type="entry name" value="COBRA-LIKE PROTEIN 7"/>
    <property type="match status" value="1"/>
</dbReference>
<keyword evidence="5 9" id="KW-0732">Signal</keyword>
<evidence type="ECO:0000256" key="5">
    <source>
        <dbReference type="ARBA" id="ARBA00022729"/>
    </source>
</evidence>
<feature type="chain" id="PRO_5043830507" description="COBRA C-terminal domain-containing protein" evidence="9">
    <location>
        <begin position="24"/>
        <end position="643"/>
    </location>
</feature>
<dbReference type="GO" id="GO:0098552">
    <property type="term" value="C:side of membrane"/>
    <property type="evidence" value="ECO:0007669"/>
    <property type="project" value="UniProtKB-KW"/>
</dbReference>
<keyword evidence="7" id="KW-0325">Glycoprotein</keyword>
<dbReference type="InterPro" id="IPR056900">
    <property type="entry name" value="COB_C"/>
</dbReference>
<evidence type="ECO:0000256" key="9">
    <source>
        <dbReference type="SAM" id="SignalP"/>
    </source>
</evidence>
<dbReference type="GO" id="GO:0010215">
    <property type="term" value="P:cellulose microfibril organization"/>
    <property type="evidence" value="ECO:0007669"/>
    <property type="project" value="InterPro"/>
</dbReference>
<comment type="subcellular location">
    <subcellularLocation>
        <location evidence="1">Cell membrane</location>
        <topology evidence="1">Lipid-anchor</topology>
        <topology evidence="1">GPI-anchor</topology>
    </subcellularLocation>
</comment>
<comment type="caution">
    <text evidence="11">The sequence shown here is derived from an EMBL/GenBank/DDBJ whole genome shotgun (WGS) entry which is preliminary data.</text>
</comment>
<dbReference type="Proteomes" id="UP001314170">
    <property type="component" value="Unassembled WGS sequence"/>
</dbReference>
<dbReference type="Pfam" id="PF04833">
    <property type="entry name" value="COBRA"/>
    <property type="match status" value="1"/>
</dbReference>
<accession>A0AAV1SDJ1</accession>
<keyword evidence="6" id="KW-0472">Membrane</keyword>
<dbReference type="InterPro" id="IPR006918">
    <property type="entry name" value="COBRA_pln"/>
</dbReference>
<evidence type="ECO:0000256" key="3">
    <source>
        <dbReference type="ARBA" id="ARBA00022475"/>
    </source>
</evidence>
<feature type="domain" description="COBRA C-terminal" evidence="10">
    <location>
        <begin position="407"/>
        <end position="618"/>
    </location>
</feature>
<gene>
    <name evidence="11" type="ORF">DCAF_LOCUS21060</name>
</gene>
<evidence type="ECO:0000313" key="11">
    <source>
        <dbReference type="EMBL" id="CAK7348363.1"/>
    </source>
</evidence>
<evidence type="ECO:0000256" key="7">
    <source>
        <dbReference type="ARBA" id="ARBA00023180"/>
    </source>
</evidence>
<evidence type="ECO:0000313" key="12">
    <source>
        <dbReference type="Proteomes" id="UP001314170"/>
    </source>
</evidence>
<evidence type="ECO:0000256" key="8">
    <source>
        <dbReference type="ARBA" id="ARBA00023288"/>
    </source>
</evidence>
<dbReference type="Pfam" id="PF25079">
    <property type="entry name" value="COB_C"/>
    <property type="match status" value="1"/>
</dbReference>
<proteinExistence type="inferred from homology"/>
<evidence type="ECO:0000256" key="1">
    <source>
        <dbReference type="ARBA" id="ARBA00004609"/>
    </source>
</evidence>
<dbReference type="PANTHER" id="PTHR31052">
    <property type="entry name" value="COBRA-LIKE PROTEIN 7"/>
    <property type="match status" value="1"/>
</dbReference>
<dbReference type="AlphaFoldDB" id="A0AAV1SDJ1"/>
<reference evidence="11 12" key="1">
    <citation type="submission" date="2024-01" db="EMBL/GenBank/DDBJ databases">
        <authorList>
            <person name="Waweru B."/>
        </authorList>
    </citation>
    <scope>NUCLEOTIDE SEQUENCE [LARGE SCALE GENOMIC DNA]</scope>
</reference>
<protein>
    <recommendedName>
        <fullName evidence="10">COBRA C-terminal domain-containing protein</fullName>
    </recommendedName>
</protein>
<comment type="similarity">
    <text evidence="2">Belongs to the COBRA family.</text>
</comment>
<evidence type="ECO:0000259" key="10">
    <source>
        <dbReference type="Pfam" id="PF25079"/>
    </source>
</evidence>
<evidence type="ECO:0000256" key="6">
    <source>
        <dbReference type="ARBA" id="ARBA00023136"/>
    </source>
</evidence>
<keyword evidence="12" id="KW-1185">Reference proteome</keyword>
<keyword evidence="8" id="KW-0449">Lipoprotein</keyword>
<evidence type="ECO:0000256" key="4">
    <source>
        <dbReference type="ARBA" id="ARBA00022622"/>
    </source>
</evidence>
<evidence type="ECO:0000256" key="2">
    <source>
        <dbReference type="ARBA" id="ARBA00005507"/>
    </source>
</evidence>
<dbReference type="EMBL" id="CAWUPB010001173">
    <property type="protein sequence ID" value="CAK7348363.1"/>
    <property type="molecule type" value="Genomic_DNA"/>
</dbReference>
<keyword evidence="3" id="KW-1003">Cell membrane</keyword>
<keyword evidence="4" id="KW-0336">GPI-anchor</keyword>
<organism evidence="11 12">
    <name type="scientific">Dovyalis caffra</name>
    <dbReference type="NCBI Taxonomy" id="77055"/>
    <lineage>
        <taxon>Eukaryota</taxon>
        <taxon>Viridiplantae</taxon>
        <taxon>Streptophyta</taxon>
        <taxon>Embryophyta</taxon>
        <taxon>Tracheophyta</taxon>
        <taxon>Spermatophyta</taxon>
        <taxon>Magnoliopsida</taxon>
        <taxon>eudicotyledons</taxon>
        <taxon>Gunneridae</taxon>
        <taxon>Pentapetalae</taxon>
        <taxon>rosids</taxon>
        <taxon>fabids</taxon>
        <taxon>Malpighiales</taxon>
        <taxon>Salicaceae</taxon>
        <taxon>Flacourtieae</taxon>
        <taxon>Dovyalis</taxon>
    </lineage>
</organism>
<sequence length="643" mass="71396">MATRYLCVVVVVISLSVYNSVSQAPQPPPPNSTCNDVFVSYTYKGGYPIRPLDPTNQAYRFESTVTVLNNGRDELKSWRVYVGFHYKELLTSATNAVLADGTSLPGFVGNGTEFVGFPETDLKTAIETAGDLTQMEVRVELVGTQFGVGDPDIPMPNNLTLVNDGYTCPAATTQGNEMHLCCIRNLSSKPDDNLEDNFLPRQEGDVIIMYDVIRTYDDHYWAQVNISNHNPLGRLDNWKLSWEWMREEFIYAMKGAYPSVVDTTDCIFGQQGQHYQGLDFSQALSCEKLPTIIDLPPTSENDTNLGLFPLCCRNGTILPPTMDPSKSFSVFQVQVFKMPPDLNRSLLIPPQNWKINGTFNSDFECGSPIRVSPSQFPDPTGLPSKRSAVASWQVVCNITHFKHESPKCCVSFSAFYNDSVVPCSTCACGCNNNPSQTCSVNEPALLLKSSTLLLPFENRTKQALEWARIKSRTVPNPLPCGDNCGVSINWHVLSDYRSGWSARISLFNWDDTVFEDWFAAVQLDKALPGFEKVYSFNGSALPEPSNTIFIQGNPGMNFLLAERDGDNPRKDPRVPGMQQSVISFTKKKTPGINVARGDGFPTKVFFNGEECALPTIRPSSGYKTNAAARVFGFLIVFTLMFIH</sequence>
<feature type="signal peptide" evidence="9">
    <location>
        <begin position="1"/>
        <end position="23"/>
    </location>
</feature>
<name>A0AAV1SDJ1_9ROSI</name>